<dbReference type="Ensembl" id="ENSCPGT00000011431.1">
    <property type="protein sequence ID" value="ENSCPGP00000010411.1"/>
    <property type="gene ID" value="ENSCPGG00000007415.1"/>
</dbReference>
<reference evidence="3" key="2">
    <citation type="submission" date="2025-09" db="UniProtKB">
        <authorList>
            <consortium name="Ensembl"/>
        </authorList>
    </citation>
    <scope>IDENTIFICATION</scope>
</reference>
<feature type="region of interest" description="Disordered" evidence="1">
    <location>
        <begin position="60"/>
        <end position="79"/>
    </location>
</feature>
<dbReference type="Proteomes" id="UP000694419">
    <property type="component" value="Unplaced"/>
</dbReference>
<evidence type="ECO:0000313" key="3">
    <source>
        <dbReference type="Ensembl" id="ENSCPGP00000010411.1"/>
    </source>
</evidence>
<dbReference type="InterPro" id="IPR001346">
    <property type="entry name" value="Interferon_reg_fact_DNA-bd_dom"/>
</dbReference>
<evidence type="ECO:0000313" key="4">
    <source>
        <dbReference type="Proteomes" id="UP000694419"/>
    </source>
</evidence>
<reference evidence="3" key="1">
    <citation type="submission" date="2025-08" db="UniProtKB">
        <authorList>
            <consortium name="Ensembl"/>
        </authorList>
    </citation>
    <scope>IDENTIFICATION</scope>
</reference>
<dbReference type="GO" id="GO:0000978">
    <property type="term" value="F:RNA polymerase II cis-regulatory region sequence-specific DNA binding"/>
    <property type="evidence" value="ECO:0007669"/>
    <property type="project" value="TreeGrafter"/>
</dbReference>
<accession>A0A8C3JMZ8</accession>
<keyword evidence="4" id="KW-1185">Reference proteome</keyword>
<dbReference type="Gene3D" id="1.10.10.10">
    <property type="entry name" value="Winged helix-like DNA-binding domain superfamily/Winged helix DNA-binding domain"/>
    <property type="match status" value="1"/>
</dbReference>
<dbReference type="PROSITE" id="PS51507">
    <property type="entry name" value="IRF_2"/>
    <property type="match status" value="1"/>
</dbReference>
<dbReference type="InterPro" id="IPR036388">
    <property type="entry name" value="WH-like_DNA-bd_sf"/>
</dbReference>
<dbReference type="AlphaFoldDB" id="A0A8C3JMZ8"/>
<evidence type="ECO:0000259" key="2">
    <source>
        <dbReference type="PROSITE" id="PS51507"/>
    </source>
</evidence>
<dbReference type="PANTHER" id="PTHR11949:SF53">
    <property type="entry name" value="IRF TRYPTOPHAN PENTAD REPEAT DOMAIN-CONTAINING PROTEIN"/>
    <property type="match status" value="1"/>
</dbReference>
<evidence type="ECO:0000256" key="1">
    <source>
        <dbReference type="SAM" id="MobiDB-lite"/>
    </source>
</evidence>
<protein>
    <recommendedName>
        <fullName evidence="2">IRF tryptophan pentad repeat domain-containing protein</fullName>
    </recommendedName>
</protein>
<dbReference type="SMART" id="SM00348">
    <property type="entry name" value="IRF"/>
    <property type="match status" value="1"/>
</dbReference>
<dbReference type="GO" id="GO:0005634">
    <property type="term" value="C:nucleus"/>
    <property type="evidence" value="ECO:0007669"/>
    <property type="project" value="TreeGrafter"/>
</dbReference>
<organism evidence="3 4">
    <name type="scientific">Calidris pygmaea</name>
    <name type="common">Spoon-billed sandpiper</name>
    <dbReference type="NCBI Taxonomy" id="425635"/>
    <lineage>
        <taxon>Eukaryota</taxon>
        <taxon>Metazoa</taxon>
        <taxon>Chordata</taxon>
        <taxon>Craniata</taxon>
        <taxon>Vertebrata</taxon>
        <taxon>Euteleostomi</taxon>
        <taxon>Archelosauria</taxon>
        <taxon>Archosauria</taxon>
        <taxon>Dinosauria</taxon>
        <taxon>Saurischia</taxon>
        <taxon>Theropoda</taxon>
        <taxon>Coelurosauria</taxon>
        <taxon>Aves</taxon>
        <taxon>Neognathae</taxon>
        <taxon>Neoaves</taxon>
        <taxon>Charadriiformes</taxon>
        <taxon>Scolopacidae</taxon>
        <taxon>Calidris</taxon>
    </lineage>
</organism>
<name>A0A8C3JMZ8_9CHAR</name>
<proteinExistence type="predicted"/>
<dbReference type="GO" id="GO:0002376">
    <property type="term" value="P:immune system process"/>
    <property type="evidence" value="ECO:0007669"/>
    <property type="project" value="TreeGrafter"/>
</dbReference>
<dbReference type="Pfam" id="PF00605">
    <property type="entry name" value="IRF"/>
    <property type="match status" value="1"/>
</dbReference>
<feature type="domain" description="IRF tryptophan pentad repeat" evidence="2">
    <location>
        <begin position="18"/>
        <end position="79"/>
    </location>
</feature>
<dbReference type="PANTHER" id="PTHR11949">
    <property type="entry name" value="INTERFERON REGULATORY FACTOR"/>
    <property type="match status" value="1"/>
</dbReference>
<sequence>MSPCSLVTVFPRMAGANGRRLRPWLVAQVDSGQFPGLVWDNAERTAIRIPWQHAGVGNRGMVKGLGSSRGRTWGQDQRI</sequence>
<dbReference type="GO" id="GO:0000981">
    <property type="term" value="F:DNA-binding transcription factor activity, RNA polymerase II-specific"/>
    <property type="evidence" value="ECO:0007669"/>
    <property type="project" value="TreeGrafter"/>
</dbReference>
<dbReference type="PRINTS" id="PR00267">
    <property type="entry name" value="INTFRNREGFCT"/>
</dbReference>
<dbReference type="InterPro" id="IPR036390">
    <property type="entry name" value="WH_DNA-bd_sf"/>
</dbReference>
<dbReference type="SUPFAM" id="SSF46785">
    <property type="entry name" value="Winged helix' DNA-binding domain"/>
    <property type="match status" value="1"/>
</dbReference>